<dbReference type="Pfam" id="PF01957">
    <property type="entry name" value="NfeD"/>
    <property type="match status" value="1"/>
</dbReference>
<dbReference type="GO" id="GO:0008233">
    <property type="term" value="F:peptidase activity"/>
    <property type="evidence" value="ECO:0007669"/>
    <property type="project" value="UniProtKB-KW"/>
</dbReference>
<keyword evidence="3" id="KW-1133">Transmembrane helix</keyword>
<evidence type="ECO:0000313" key="6">
    <source>
        <dbReference type="EMBL" id="TYQ03123.1"/>
    </source>
</evidence>
<feature type="domain" description="NfeD-like C-terminal" evidence="5">
    <location>
        <begin position="83"/>
        <end position="141"/>
    </location>
</feature>
<keyword evidence="2" id="KW-0812">Transmembrane</keyword>
<protein>
    <submittedName>
        <fullName evidence="6">Membrane protein implicated in regulation of membrane protease activity</fullName>
    </submittedName>
</protein>
<dbReference type="GO" id="GO:0005886">
    <property type="term" value="C:plasma membrane"/>
    <property type="evidence" value="ECO:0007669"/>
    <property type="project" value="TreeGrafter"/>
</dbReference>
<dbReference type="PANTHER" id="PTHR33507:SF3">
    <property type="entry name" value="INNER MEMBRANE PROTEIN YBBJ"/>
    <property type="match status" value="1"/>
</dbReference>
<dbReference type="Gene3D" id="2.40.50.140">
    <property type="entry name" value="Nucleic acid-binding proteins"/>
    <property type="match status" value="1"/>
</dbReference>
<keyword evidence="6" id="KW-0645">Protease</keyword>
<dbReference type="SUPFAM" id="SSF141322">
    <property type="entry name" value="NfeD domain-like"/>
    <property type="match status" value="1"/>
</dbReference>
<keyword evidence="4" id="KW-0472">Membrane</keyword>
<evidence type="ECO:0000256" key="3">
    <source>
        <dbReference type="ARBA" id="ARBA00022989"/>
    </source>
</evidence>
<dbReference type="PANTHER" id="PTHR33507">
    <property type="entry name" value="INNER MEMBRANE PROTEIN YBBJ"/>
    <property type="match status" value="1"/>
</dbReference>
<reference evidence="6" key="1">
    <citation type="submission" date="2019-07" db="EMBL/GenBank/DDBJ databases">
        <title>Genomic Encyclopedia of Type Strains, Phase IV (KMG-IV): sequencing the most valuable type-strain genomes for metagenomic binning, comparative biology and taxonomic classification.</title>
        <authorList>
            <person name="Goeker M."/>
        </authorList>
    </citation>
    <scope>NUCLEOTIDE SEQUENCE</scope>
    <source>
        <strain evidence="6">DSM 44596</strain>
    </source>
</reference>
<dbReference type="EMBL" id="VNIQ01000005">
    <property type="protein sequence ID" value="TYQ03123.1"/>
    <property type="molecule type" value="Genomic_DNA"/>
</dbReference>
<dbReference type="InterPro" id="IPR002810">
    <property type="entry name" value="NfeD-like_C"/>
</dbReference>
<dbReference type="InterPro" id="IPR052165">
    <property type="entry name" value="Membrane_assoc_protease"/>
</dbReference>
<evidence type="ECO:0000256" key="2">
    <source>
        <dbReference type="ARBA" id="ARBA00022692"/>
    </source>
</evidence>
<accession>A0A652YN14</accession>
<dbReference type="GO" id="GO:0006508">
    <property type="term" value="P:proteolysis"/>
    <property type="evidence" value="ECO:0007669"/>
    <property type="project" value="UniProtKB-KW"/>
</dbReference>
<keyword evidence="6" id="KW-0378">Hydrolase</keyword>
<sequence>MAALLWLVGALVLAGAEALAGDFFLLMLAGGALATAGVSSVTDFPVWVDAVMFGVFSGVLILGVRPFLLRRFGTPPPTPMGIQALEGKRAVVLEEVGEHAGQVKLDGQIWTARPLDSADVYPAGTTVTVMEINGATAVVWRGP</sequence>
<comment type="caution">
    <text evidence="6">The sequence shown here is derived from an EMBL/GenBank/DDBJ whole genome shotgun (WGS) entry which is preliminary data.</text>
</comment>
<evidence type="ECO:0000259" key="5">
    <source>
        <dbReference type="Pfam" id="PF01957"/>
    </source>
</evidence>
<name>A0A652YN14_NOCGL</name>
<gene>
    <name evidence="6" type="ORF">FNL38_105273</name>
</gene>
<comment type="subcellular location">
    <subcellularLocation>
        <location evidence="1">Membrane</location>
        <topology evidence="1">Multi-pass membrane protein</topology>
    </subcellularLocation>
</comment>
<dbReference type="InterPro" id="IPR012340">
    <property type="entry name" value="NA-bd_OB-fold"/>
</dbReference>
<dbReference type="AlphaFoldDB" id="A0A652YN14"/>
<organism evidence="6">
    <name type="scientific">Nocardia globerula</name>
    <dbReference type="NCBI Taxonomy" id="1818"/>
    <lineage>
        <taxon>Bacteria</taxon>
        <taxon>Bacillati</taxon>
        <taxon>Actinomycetota</taxon>
        <taxon>Actinomycetes</taxon>
        <taxon>Mycobacteriales</taxon>
        <taxon>Nocardiaceae</taxon>
        <taxon>Nocardia</taxon>
    </lineage>
</organism>
<proteinExistence type="predicted"/>
<evidence type="ECO:0000256" key="4">
    <source>
        <dbReference type="ARBA" id="ARBA00023136"/>
    </source>
</evidence>
<evidence type="ECO:0000256" key="1">
    <source>
        <dbReference type="ARBA" id="ARBA00004141"/>
    </source>
</evidence>